<protein>
    <submittedName>
        <fullName evidence="5">Uncharacterized protein isoform X1</fullName>
    </submittedName>
</protein>
<feature type="signal peptide" evidence="2">
    <location>
        <begin position="1"/>
        <end position="17"/>
    </location>
</feature>
<keyword evidence="4" id="KW-1185">Reference proteome</keyword>
<evidence type="ECO:0000313" key="3">
    <source>
        <dbReference type="EMBL" id="JAG69787.1"/>
    </source>
</evidence>
<reference evidence="5" key="2">
    <citation type="submission" date="2025-04" db="UniProtKB">
        <authorList>
            <consortium name="RefSeq"/>
        </authorList>
    </citation>
    <scope>IDENTIFICATION</scope>
    <source>
        <strain evidence="5">USDA-PBARC FA_bdor</strain>
        <tissue evidence="5">Whole organism</tissue>
    </source>
</reference>
<sequence>MVRMFSLVMSLVWLVEASPISNRSPVPSRNVETSSPGYQPPRNTQRLGYHYGYEGFQTEMGIDLLPVHYTQNPLIPVSNRPTEVETSRPVYEIIEDEYSPTSSPVKIHSAVETLVSPSNIKNEKYHHDVQANAVATAITTLDWLMDNKGYNSPIHPPPRPVIALVLSHYGRYLPIARGPRVYSYMAVNNIHNNQPFGQYKWEAGENS</sequence>
<evidence type="ECO:0000256" key="1">
    <source>
        <dbReference type="SAM" id="MobiDB-lite"/>
    </source>
</evidence>
<organism evidence="3">
    <name type="scientific">Fopius arisanus</name>
    <dbReference type="NCBI Taxonomy" id="64838"/>
    <lineage>
        <taxon>Eukaryota</taxon>
        <taxon>Metazoa</taxon>
        <taxon>Ecdysozoa</taxon>
        <taxon>Arthropoda</taxon>
        <taxon>Hexapoda</taxon>
        <taxon>Insecta</taxon>
        <taxon>Pterygota</taxon>
        <taxon>Neoptera</taxon>
        <taxon>Endopterygota</taxon>
        <taxon>Hymenoptera</taxon>
        <taxon>Apocrita</taxon>
        <taxon>Ichneumonoidea</taxon>
        <taxon>Braconidae</taxon>
        <taxon>Opiinae</taxon>
        <taxon>Fopius</taxon>
    </lineage>
</organism>
<accession>A0A9R1T3Z8</accession>
<feature type="chain" id="PRO_5044541533" evidence="2">
    <location>
        <begin position="18"/>
        <end position="207"/>
    </location>
</feature>
<keyword evidence="2" id="KW-0732">Signal</keyword>
<dbReference type="AlphaFoldDB" id="A0A0C9QWC8"/>
<dbReference type="Proteomes" id="UP000694866">
    <property type="component" value="Unplaced"/>
</dbReference>
<evidence type="ECO:0000256" key="2">
    <source>
        <dbReference type="SAM" id="SignalP"/>
    </source>
</evidence>
<dbReference type="KEGG" id="fas:105265953"/>
<feature type="region of interest" description="Disordered" evidence="1">
    <location>
        <begin position="21"/>
        <end position="44"/>
    </location>
</feature>
<dbReference type="GeneID" id="105265953"/>
<dbReference type="RefSeq" id="XP_011302103.1">
    <property type="nucleotide sequence ID" value="XM_011303801.1"/>
</dbReference>
<name>A0A0C9QWC8_9HYME</name>
<reference evidence="3" key="1">
    <citation type="submission" date="2015-01" db="EMBL/GenBank/DDBJ databases">
        <title>Transcriptome Assembly of Fopius arisanus.</title>
        <authorList>
            <person name="Geib S."/>
        </authorList>
    </citation>
    <scope>NUCLEOTIDE SEQUENCE</scope>
</reference>
<accession>A0A0C9QWC8</accession>
<dbReference type="OrthoDB" id="6677240at2759"/>
<evidence type="ECO:0000313" key="5">
    <source>
        <dbReference type="RefSeq" id="XP_011302103.1"/>
    </source>
</evidence>
<dbReference type="EMBL" id="GBYB01000020">
    <property type="protein sequence ID" value="JAG69787.1"/>
    <property type="molecule type" value="Transcribed_RNA"/>
</dbReference>
<evidence type="ECO:0000313" key="4">
    <source>
        <dbReference type="Proteomes" id="UP000694866"/>
    </source>
</evidence>
<gene>
    <name evidence="5" type="primary">LOC105265953</name>
    <name evidence="3" type="ORF">g.38907</name>
</gene>
<proteinExistence type="predicted"/>